<evidence type="ECO:0000313" key="5">
    <source>
        <dbReference type="Proteomes" id="UP000640274"/>
    </source>
</evidence>
<dbReference type="InterPro" id="IPR051818">
    <property type="entry name" value="TPP_dependent_decarboxylase"/>
</dbReference>
<gene>
    <name evidence="4" type="ORF">JFN88_18590</name>
</gene>
<keyword evidence="5" id="KW-1185">Reference proteome</keyword>
<keyword evidence="2" id="KW-0456">Lyase</keyword>
<name>A0A934J7U6_9BACL</name>
<dbReference type="CDD" id="cd07035">
    <property type="entry name" value="TPP_PYR_POX_like"/>
    <property type="match status" value="1"/>
</dbReference>
<dbReference type="EMBL" id="JAELUP010000103">
    <property type="protein sequence ID" value="MBJ6363213.1"/>
    <property type="molecule type" value="Genomic_DNA"/>
</dbReference>
<dbReference type="Gene3D" id="3.40.50.970">
    <property type="match status" value="1"/>
</dbReference>
<dbReference type="AlphaFoldDB" id="A0A934J7U6"/>
<evidence type="ECO:0000256" key="2">
    <source>
        <dbReference type="ARBA" id="ARBA00023239"/>
    </source>
</evidence>
<evidence type="ECO:0000313" key="4">
    <source>
        <dbReference type="EMBL" id="MBJ6363213.1"/>
    </source>
</evidence>
<sequence length="161" mass="17570">MSEVILSVLKENGYRHFTGVPCSLLKGLFSLLEQDENSQVRYIPAVREDSAVGVASGFVISGHKSAVLMQNSGLGYSLNVLTSFNMIYDLPILLIVSWRGAYGNDAVEHDIIGARLTHLLDAVEIPHIELTENQPEQALLEAVGLIEATSRPVALLIKDEI</sequence>
<comment type="caution">
    <text evidence="4">The sequence shown here is derived from an EMBL/GenBank/DDBJ whole genome shotgun (WGS) entry which is preliminary data.</text>
</comment>
<protein>
    <recommendedName>
        <fullName evidence="3">Thiamine pyrophosphate enzyme N-terminal TPP-binding domain-containing protein</fullName>
    </recommendedName>
</protein>
<keyword evidence="1" id="KW-0210">Decarboxylase</keyword>
<dbReference type="GO" id="GO:0016831">
    <property type="term" value="F:carboxy-lyase activity"/>
    <property type="evidence" value="ECO:0007669"/>
    <property type="project" value="UniProtKB-KW"/>
</dbReference>
<proteinExistence type="predicted"/>
<dbReference type="InterPro" id="IPR029061">
    <property type="entry name" value="THDP-binding"/>
</dbReference>
<dbReference type="GO" id="GO:0030976">
    <property type="term" value="F:thiamine pyrophosphate binding"/>
    <property type="evidence" value="ECO:0007669"/>
    <property type="project" value="InterPro"/>
</dbReference>
<dbReference type="Proteomes" id="UP000640274">
    <property type="component" value="Unassembled WGS sequence"/>
</dbReference>
<organism evidence="4 5">
    <name type="scientific">Paenibacillus roseus</name>
    <dbReference type="NCBI Taxonomy" id="2798579"/>
    <lineage>
        <taxon>Bacteria</taxon>
        <taxon>Bacillati</taxon>
        <taxon>Bacillota</taxon>
        <taxon>Bacilli</taxon>
        <taxon>Bacillales</taxon>
        <taxon>Paenibacillaceae</taxon>
        <taxon>Paenibacillus</taxon>
    </lineage>
</organism>
<evidence type="ECO:0000259" key="3">
    <source>
        <dbReference type="Pfam" id="PF02776"/>
    </source>
</evidence>
<dbReference type="PANTHER" id="PTHR42818:SF1">
    <property type="entry name" value="SULFOPYRUVATE DECARBOXYLASE"/>
    <property type="match status" value="1"/>
</dbReference>
<evidence type="ECO:0000256" key="1">
    <source>
        <dbReference type="ARBA" id="ARBA00022793"/>
    </source>
</evidence>
<dbReference type="PANTHER" id="PTHR42818">
    <property type="entry name" value="SULFOPYRUVATE DECARBOXYLASE SUBUNIT ALPHA"/>
    <property type="match status" value="1"/>
</dbReference>
<feature type="domain" description="Thiamine pyrophosphate enzyme N-terminal TPP-binding" evidence="3">
    <location>
        <begin position="2"/>
        <end position="105"/>
    </location>
</feature>
<accession>A0A934J7U6</accession>
<dbReference type="SUPFAM" id="SSF52518">
    <property type="entry name" value="Thiamin diphosphate-binding fold (THDP-binding)"/>
    <property type="match status" value="1"/>
</dbReference>
<dbReference type="InterPro" id="IPR012001">
    <property type="entry name" value="Thiamin_PyroP_enz_TPP-bd_dom"/>
</dbReference>
<reference evidence="4" key="1">
    <citation type="submission" date="2020-12" db="EMBL/GenBank/DDBJ databases">
        <authorList>
            <person name="Huq M.A."/>
        </authorList>
    </citation>
    <scope>NUCLEOTIDE SEQUENCE</scope>
    <source>
        <strain evidence="4">MAHUQ-46</strain>
    </source>
</reference>
<dbReference type="Pfam" id="PF02776">
    <property type="entry name" value="TPP_enzyme_N"/>
    <property type="match status" value="1"/>
</dbReference>